<dbReference type="Proteomes" id="UP001175000">
    <property type="component" value="Unassembled WGS sequence"/>
</dbReference>
<organism evidence="2 3">
    <name type="scientific">Immersiella caudata</name>
    <dbReference type="NCBI Taxonomy" id="314043"/>
    <lineage>
        <taxon>Eukaryota</taxon>
        <taxon>Fungi</taxon>
        <taxon>Dikarya</taxon>
        <taxon>Ascomycota</taxon>
        <taxon>Pezizomycotina</taxon>
        <taxon>Sordariomycetes</taxon>
        <taxon>Sordariomycetidae</taxon>
        <taxon>Sordariales</taxon>
        <taxon>Lasiosphaeriaceae</taxon>
        <taxon>Immersiella</taxon>
    </lineage>
</organism>
<evidence type="ECO:0000259" key="1">
    <source>
        <dbReference type="Pfam" id="PF06985"/>
    </source>
</evidence>
<feature type="non-terminal residue" evidence="2">
    <location>
        <position position="55"/>
    </location>
</feature>
<keyword evidence="3" id="KW-1185">Reference proteome</keyword>
<reference evidence="2" key="1">
    <citation type="submission" date="2023-06" db="EMBL/GenBank/DDBJ databases">
        <title>Genome-scale phylogeny and comparative genomics of the fungal order Sordariales.</title>
        <authorList>
            <consortium name="Lawrence Berkeley National Laboratory"/>
            <person name="Hensen N."/>
            <person name="Bonometti L."/>
            <person name="Westerberg I."/>
            <person name="Brannstrom I.O."/>
            <person name="Guillou S."/>
            <person name="Cros-Aarteil S."/>
            <person name="Calhoun S."/>
            <person name="Haridas S."/>
            <person name="Kuo A."/>
            <person name="Mondo S."/>
            <person name="Pangilinan J."/>
            <person name="Riley R."/>
            <person name="Labutti K."/>
            <person name="Andreopoulos B."/>
            <person name="Lipzen A."/>
            <person name="Chen C."/>
            <person name="Yanf M."/>
            <person name="Daum C."/>
            <person name="Ng V."/>
            <person name="Clum A."/>
            <person name="Steindorff A."/>
            <person name="Ohm R."/>
            <person name="Martin F."/>
            <person name="Silar P."/>
            <person name="Natvig D."/>
            <person name="Lalanne C."/>
            <person name="Gautier V."/>
            <person name="Ament-Velasquez S.L."/>
            <person name="Kruys A."/>
            <person name="Hutchinson M.I."/>
            <person name="Powell A.J."/>
            <person name="Barry K."/>
            <person name="Miller A.N."/>
            <person name="Grigoriev I.V."/>
            <person name="Debuchy R."/>
            <person name="Gladieux P."/>
            <person name="Thoren M.H."/>
            <person name="Johannesson H."/>
        </authorList>
    </citation>
    <scope>NUCLEOTIDE SEQUENCE</scope>
    <source>
        <strain evidence="2">CBS 606.72</strain>
    </source>
</reference>
<dbReference type="AlphaFoldDB" id="A0AA39WQE7"/>
<gene>
    <name evidence="2" type="ORF">B0T14DRAFT_406082</name>
</gene>
<dbReference type="Pfam" id="PF06985">
    <property type="entry name" value="HET"/>
    <property type="match status" value="1"/>
</dbReference>
<dbReference type="InterPro" id="IPR010730">
    <property type="entry name" value="HET"/>
</dbReference>
<sequence length="55" mass="6354">YATLSHFWGKICILRLLTSNKAALEEAISVNILLPTFQHAIRVTRLLGIRYLWID</sequence>
<feature type="domain" description="Heterokaryon incompatibility" evidence="1">
    <location>
        <begin position="1"/>
        <end position="55"/>
    </location>
</feature>
<accession>A0AA39WQE7</accession>
<evidence type="ECO:0000313" key="2">
    <source>
        <dbReference type="EMBL" id="KAK0619689.1"/>
    </source>
</evidence>
<dbReference type="EMBL" id="JAULSU010000004">
    <property type="protein sequence ID" value="KAK0619689.1"/>
    <property type="molecule type" value="Genomic_DNA"/>
</dbReference>
<evidence type="ECO:0000313" key="3">
    <source>
        <dbReference type="Proteomes" id="UP001175000"/>
    </source>
</evidence>
<proteinExistence type="predicted"/>
<name>A0AA39WQE7_9PEZI</name>
<feature type="non-terminal residue" evidence="2">
    <location>
        <position position="1"/>
    </location>
</feature>
<comment type="caution">
    <text evidence="2">The sequence shown here is derived from an EMBL/GenBank/DDBJ whole genome shotgun (WGS) entry which is preliminary data.</text>
</comment>
<protein>
    <recommendedName>
        <fullName evidence="1">Heterokaryon incompatibility domain-containing protein</fullName>
    </recommendedName>
</protein>